<dbReference type="RefSeq" id="WP_128323722.1">
    <property type="nucleotide sequence ID" value="NZ_QJRG01000042.1"/>
</dbReference>
<dbReference type="InterPro" id="IPR051045">
    <property type="entry name" value="TonB-dependent_transducer"/>
</dbReference>
<evidence type="ECO:0000256" key="10">
    <source>
        <dbReference type="SAM" id="MobiDB-lite"/>
    </source>
</evidence>
<keyword evidence="9" id="KW-0472">Membrane</keyword>
<evidence type="ECO:0000256" key="9">
    <source>
        <dbReference type="ARBA" id="ARBA00023136"/>
    </source>
</evidence>
<reference evidence="12 13" key="1">
    <citation type="submission" date="2018-06" db="EMBL/GenBank/DDBJ databases">
        <title>Bacteria isolated from soil of Wuhan.</title>
        <authorList>
            <person name="Wei X."/>
            <person name="Chunhua H."/>
        </authorList>
    </citation>
    <scope>NUCLEOTIDE SEQUENCE [LARGE SCALE GENOMIC DNA]</scope>
    <source>
        <strain evidence="13">xwS2</strain>
    </source>
</reference>
<accession>A0A443ZTT6</accession>
<evidence type="ECO:0000256" key="3">
    <source>
        <dbReference type="ARBA" id="ARBA00022448"/>
    </source>
</evidence>
<evidence type="ECO:0000256" key="5">
    <source>
        <dbReference type="ARBA" id="ARBA00022519"/>
    </source>
</evidence>
<dbReference type="AlphaFoldDB" id="A0A443ZTT6"/>
<evidence type="ECO:0000256" key="1">
    <source>
        <dbReference type="ARBA" id="ARBA00004383"/>
    </source>
</evidence>
<comment type="subcellular location">
    <subcellularLocation>
        <location evidence="1">Cell inner membrane</location>
        <topology evidence="1">Single-pass membrane protein</topology>
        <orientation evidence="1">Periplasmic side</orientation>
    </subcellularLocation>
</comment>
<dbReference type="Proteomes" id="UP000288983">
    <property type="component" value="Unassembled WGS sequence"/>
</dbReference>
<protein>
    <submittedName>
        <fullName evidence="12">Energy transducer TonB</fullName>
    </submittedName>
</protein>
<dbReference type="PRINTS" id="PR01217">
    <property type="entry name" value="PRICHEXTENSN"/>
</dbReference>
<dbReference type="PROSITE" id="PS52015">
    <property type="entry name" value="TONB_CTD"/>
    <property type="match status" value="1"/>
</dbReference>
<name>A0A443ZTT6_9PSED</name>
<gene>
    <name evidence="12" type="ORF">DM813_12735</name>
</gene>
<proteinExistence type="inferred from homology"/>
<dbReference type="SUPFAM" id="SSF74653">
    <property type="entry name" value="TolA/TonB C-terminal domain"/>
    <property type="match status" value="1"/>
</dbReference>
<dbReference type="PANTHER" id="PTHR33446:SF2">
    <property type="entry name" value="PROTEIN TONB"/>
    <property type="match status" value="1"/>
</dbReference>
<dbReference type="GO" id="GO:0015031">
    <property type="term" value="P:protein transport"/>
    <property type="evidence" value="ECO:0007669"/>
    <property type="project" value="UniProtKB-KW"/>
</dbReference>
<keyword evidence="6" id="KW-0812">Transmembrane</keyword>
<feature type="compositionally biased region" description="Pro residues" evidence="10">
    <location>
        <begin position="67"/>
        <end position="76"/>
    </location>
</feature>
<dbReference type="InterPro" id="IPR037682">
    <property type="entry name" value="TonB_C"/>
</dbReference>
<dbReference type="EMBL" id="QJRG01000042">
    <property type="protein sequence ID" value="RWU23055.1"/>
    <property type="molecule type" value="Genomic_DNA"/>
</dbReference>
<evidence type="ECO:0000256" key="8">
    <source>
        <dbReference type="ARBA" id="ARBA00022989"/>
    </source>
</evidence>
<dbReference type="PANTHER" id="PTHR33446">
    <property type="entry name" value="PROTEIN TONB-RELATED"/>
    <property type="match status" value="1"/>
</dbReference>
<evidence type="ECO:0000256" key="7">
    <source>
        <dbReference type="ARBA" id="ARBA00022927"/>
    </source>
</evidence>
<comment type="similarity">
    <text evidence="2">Belongs to the TonB family.</text>
</comment>
<dbReference type="GO" id="GO:0031992">
    <property type="term" value="F:energy transducer activity"/>
    <property type="evidence" value="ECO:0007669"/>
    <property type="project" value="TreeGrafter"/>
</dbReference>
<dbReference type="InterPro" id="IPR006260">
    <property type="entry name" value="TonB/TolA_C"/>
</dbReference>
<dbReference type="NCBIfam" id="TIGR01352">
    <property type="entry name" value="tonB_Cterm"/>
    <property type="match status" value="1"/>
</dbReference>
<evidence type="ECO:0000256" key="6">
    <source>
        <dbReference type="ARBA" id="ARBA00022692"/>
    </source>
</evidence>
<dbReference type="GO" id="GO:0055085">
    <property type="term" value="P:transmembrane transport"/>
    <property type="evidence" value="ECO:0007669"/>
    <property type="project" value="InterPro"/>
</dbReference>
<dbReference type="OrthoDB" id="9816142at2"/>
<organism evidence="12 13">
    <name type="scientific">Pseudomonas alkylphenolica</name>
    <dbReference type="NCBI Taxonomy" id="237609"/>
    <lineage>
        <taxon>Bacteria</taxon>
        <taxon>Pseudomonadati</taxon>
        <taxon>Pseudomonadota</taxon>
        <taxon>Gammaproteobacteria</taxon>
        <taxon>Pseudomonadales</taxon>
        <taxon>Pseudomonadaceae</taxon>
        <taxon>Pseudomonas</taxon>
    </lineage>
</organism>
<evidence type="ECO:0000313" key="12">
    <source>
        <dbReference type="EMBL" id="RWU23055.1"/>
    </source>
</evidence>
<dbReference type="GO" id="GO:0098797">
    <property type="term" value="C:plasma membrane protein complex"/>
    <property type="evidence" value="ECO:0007669"/>
    <property type="project" value="TreeGrafter"/>
</dbReference>
<sequence length="241" mass="25718">MKQPWGYLLLSVALHLSAGWLLYSLRAAPEPLAWQTPMAIQLVSLASAAEPARVLPARPLPTVADVPPTPKAPAPTKPVAAAKPLPAKTQPALAKAPPPEARQRPVQPSAAPKPVQPAPSQRAPVSAPVNTAIARAPAPASPPTAPVLSLRPSFVSPPPPPRYPSQARRRNQQGVVQVEVCLDERGRQLKLTLIRSSGIESLDQAALDAVTRWRFRPEIVDGRAVPSRVQIPIEFALTANR</sequence>
<evidence type="ECO:0000256" key="4">
    <source>
        <dbReference type="ARBA" id="ARBA00022475"/>
    </source>
</evidence>
<comment type="caution">
    <text evidence="12">The sequence shown here is derived from an EMBL/GenBank/DDBJ whole genome shotgun (WGS) entry which is preliminary data.</text>
</comment>
<feature type="domain" description="TonB C-terminal" evidence="11">
    <location>
        <begin position="148"/>
        <end position="241"/>
    </location>
</feature>
<dbReference type="Gene3D" id="3.30.1150.10">
    <property type="match status" value="1"/>
</dbReference>
<keyword evidence="5" id="KW-0997">Cell inner membrane</keyword>
<keyword evidence="7" id="KW-0653">Protein transport</keyword>
<feature type="region of interest" description="Disordered" evidence="10">
    <location>
        <begin position="65"/>
        <end position="171"/>
    </location>
</feature>
<keyword evidence="8" id="KW-1133">Transmembrane helix</keyword>
<keyword evidence="3" id="KW-0813">Transport</keyword>
<keyword evidence="4" id="KW-1003">Cell membrane</keyword>
<evidence type="ECO:0000313" key="13">
    <source>
        <dbReference type="Proteomes" id="UP000288983"/>
    </source>
</evidence>
<evidence type="ECO:0000259" key="11">
    <source>
        <dbReference type="PROSITE" id="PS52015"/>
    </source>
</evidence>
<feature type="compositionally biased region" description="Low complexity" evidence="10">
    <location>
        <begin position="77"/>
        <end position="89"/>
    </location>
</feature>
<dbReference type="Pfam" id="PF03544">
    <property type="entry name" value="TonB_C"/>
    <property type="match status" value="1"/>
</dbReference>
<evidence type="ECO:0000256" key="2">
    <source>
        <dbReference type="ARBA" id="ARBA00006555"/>
    </source>
</evidence>